<dbReference type="AlphaFoldDB" id="A0AA40FND9"/>
<evidence type="ECO:0000313" key="2">
    <source>
        <dbReference type="EMBL" id="KAK1122377.1"/>
    </source>
</evidence>
<keyword evidence="3" id="KW-1185">Reference proteome</keyword>
<evidence type="ECO:0000313" key="3">
    <source>
        <dbReference type="Proteomes" id="UP001177670"/>
    </source>
</evidence>
<sequence>MKCQRNVPEKGKRSRPDLCDPISSEERVEEGNDEDYDDDDDDDDDDEEISRLVRGQANRVTQIQ</sequence>
<accession>A0AA40FND9</accession>
<feature type="compositionally biased region" description="Basic and acidic residues" evidence="1">
    <location>
        <begin position="7"/>
        <end position="30"/>
    </location>
</feature>
<reference evidence="2" key="1">
    <citation type="submission" date="2021-10" db="EMBL/GenBank/DDBJ databases">
        <title>Melipona bicolor Genome sequencing and assembly.</title>
        <authorList>
            <person name="Araujo N.S."/>
            <person name="Arias M.C."/>
        </authorList>
    </citation>
    <scope>NUCLEOTIDE SEQUENCE</scope>
    <source>
        <strain evidence="2">USP_2M_L1-L4_2017</strain>
        <tissue evidence="2">Whole body</tissue>
    </source>
</reference>
<name>A0AA40FND9_9HYME</name>
<feature type="compositionally biased region" description="Acidic residues" evidence="1">
    <location>
        <begin position="31"/>
        <end position="48"/>
    </location>
</feature>
<organism evidence="2 3">
    <name type="scientific">Melipona bicolor</name>
    <dbReference type="NCBI Taxonomy" id="60889"/>
    <lineage>
        <taxon>Eukaryota</taxon>
        <taxon>Metazoa</taxon>
        <taxon>Ecdysozoa</taxon>
        <taxon>Arthropoda</taxon>
        <taxon>Hexapoda</taxon>
        <taxon>Insecta</taxon>
        <taxon>Pterygota</taxon>
        <taxon>Neoptera</taxon>
        <taxon>Endopterygota</taxon>
        <taxon>Hymenoptera</taxon>
        <taxon>Apocrita</taxon>
        <taxon>Aculeata</taxon>
        <taxon>Apoidea</taxon>
        <taxon>Anthophila</taxon>
        <taxon>Apidae</taxon>
        <taxon>Melipona</taxon>
    </lineage>
</organism>
<proteinExistence type="predicted"/>
<evidence type="ECO:0000256" key="1">
    <source>
        <dbReference type="SAM" id="MobiDB-lite"/>
    </source>
</evidence>
<gene>
    <name evidence="2" type="ORF">K0M31_009599</name>
</gene>
<dbReference type="EMBL" id="JAHYIQ010000023">
    <property type="protein sequence ID" value="KAK1122377.1"/>
    <property type="molecule type" value="Genomic_DNA"/>
</dbReference>
<dbReference type="Proteomes" id="UP001177670">
    <property type="component" value="Unassembled WGS sequence"/>
</dbReference>
<feature type="region of interest" description="Disordered" evidence="1">
    <location>
        <begin position="1"/>
        <end position="64"/>
    </location>
</feature>
<comment type="caution">
    <text evidence="2">The sequence shown here is derived from an EMBL/GenBank/DDBJ whole genome shotgun (WGS) entry which is preliminary data.</text>
</comment>
<protein>
    <submittedName>
        <fullName evidence="2">Uncharacterized protein</fullName>
    </submittedName>
</protein>